<dbReference type="STRING" id="1436961.SAMN05421739_1022"/>
<dbReference type="Pfam" id="PF12771">
    <property type="entry name" value="SusD-like_2"/>
    <property type="match status" value="1"/>
</dbReference>
<dbReference type="Proteomes" id="UP000198724">
    <property type="component" value="Unassembled WGS sequence"/>
</dbReference>
<protein>
    <submittedName>
        <fullName evidence="2">Starch-binding associating with outer membrane</fullName>
    </submittedName>
</protein>
<evidence type="ECO:0000313" key="2">
    <source>
        <dbReference type="EMBL" id="SFG27442.1"/>
    </source>
</evidence>
<accession>A0A1I2QGA5</accession>
<reference evidence="3" key="1">
    <citation type="submission" date="2016-10" db="EMBL/GenBank/DDBJ databases">
        <authorList>
            <person name="Varghese N."/>
            <person name="Submissions S."/>
        </authorList>
    </citation>
    <scope>NUCLEOTIDE SEQUENCE [LARGE SCALE GENOMIC DNA]</scope>
    <source>
        <strain evidence="3">LP51</strain>
    </source>
</reference>
<organism evidence="2 3">
    <name type="scientific">Pontibacter chinhatensis</name>
    <dbReference type="NCBI Taxonomy" id="1436961"/>
    <lineage>
        <taxon>Bacteria</taxon>
        <taxon>Pseudomonadati</taxon>
        <taxon>Bacteroidota</taxon>
        <taxon>Cytophagia</taxon>
        <taxon>Cytophagales</taxon>
        <taxon>Hymenobacteraceae</taxon>
        <taxon>Pontibacter</taxon>
    </lineage>
</organism>
<keyword evidence="3" id="KW-1185">Reference proteome</keyword>
<dbReference type="InterPro" id="IPR011990">
    <property type="entry name" value="TPR-like_helical_dom_sf"/>
</dbReference>
<feature type="chain" id="PRO_5011687236" evidence="1">
    <location>
        <begin position="21"/>
        <end position="486"/>
    </location>
</feature>
<dbReference type="AlphaFoldDB" id="A0A1I2QGA5"/>
<dbReference type="InterPro" id="IPR041662">
    <property type="entry name" value="SusD-like_2"/>
</dbReference>
<evidence type="ECO:0000256" key="1">
    <source>
        <dbReference type="SAM" id="SignalP"/>
    </source>
</evidence>
<keyword evidence="1" id="KW-0732">Signal</keyword>
<feature type="signal peptide" evidence="1">
    <location>
        <begin position="1"/>
        <end position="20"/>
    </location>
</feature>
<name>A0A1I2QGA5_9BACT</name>
<dbReference type="SUPFAM" id="SSF48452">
    <property type="entry name" value="TPR-like"/>
    <property type="match status" value="1"/>
</dbReference>
<evidence type="ECO:0000313" key="3">
    <source>
        <dbReference type="Proteomes" id="UP000198724"/>
    </source>
</evidence>
<sequence length="486" mass="54737">MKNIRILLFTLLAICFSACQDFEELQLDPNRTTQATPDLLLTNIEVSAFNSVPLSAALASRYLVNTDGVSLEQYYGWQRSGYGNYNHLRQVVRLEEEAARLNKPVYAAMAKFFKSYFIIGLTQTFGDVPYSEALKGGEGNFSPAYDRQEDIYLGVLEDLKAANAILASTQEPVAGDVLYKGDLKKWQMLVNSFSLRVLMSLSLKENNSKLQVKQRFREIMDNPAQYPIFGSNNDNAALPYYDLESNRYPHYNNNSLQTAYYMEETFVTLLQELGDPRLPKLAALAPNMATRPAEDLSAYGGVRGSDALDQNKAKVVGGAASKINARYYNNPVNEPALALGYAEVQFILAEAASRGWISGNAEDYYKKGIEASMQFYGIPQSSINEYLANPEVQLQAADPLAAILTQKYISFFMNSGWQPFYEQRRTGFPGFDVSGSGMLNEKRIPKRWMYPENEFQLNRAHVEAAIDRQYPEGDDINATMWLLRQE</sequence>
<proteinExistence type="predicted"/>
<dbReference type="Gene3D" id="1.25.40.390">
    <property type="match status" value="1"/>
</dbReference>
<gene>
    <name evidence="2" type="ORF">SAMN05421739_1022</name>
</gene>
<dbReference type="OrthoDB" id="622163at2"/>
<dbReference type="RefSeq" id="WP_092099496.1">
    <property type="nucleotide sequence ID" value="NZ_FOOT01000002.1"/>
</dbReference>
<dbReference type="EMBL" id="FOOT01000002">
    <property type="protein sequence ID" value="SFG27442.1"/>
    <property type="molecule type" value="Genomic_DNA"/>
</dbReference>